<dbReference type="InterPro" id="IPR032585">
    <property type="entry name" value="DUF4912"/>
</dbReference>
<feature type="region of interest" description="Disordered" evidence="1">
    <location>
        <begin position="15"/>
        <end position="46"/>
    </location>
</feature>
<feature type="compositionally biased region" description="Basic residues" evidence="1">
    <location>
        <begin position="36"/>
        <end position="45"/>
    </location>
</feature>
<dbReference type="InterPro" id="IPR013783">
    <property type="entry name" value="Ig-like_fold"/>
</dbReference>
<gene>
    <name evidence="2" type="ORF">A3K49_01245</name>
</gene>
<reference evidence="2 3" key="1">
    <citation type="journal article" date="2016" name="Nat. Commun.">
        <title>Thousands of microbial genomes shed light on interconnected biogeochemical processes in an aquifer system.</title>
        <authorList>
            <person name="Anantharaman K."/>
            <person name="Brown C.T."/>
            <person name="Hug L.A."/>
            <person name="Sharon I."/>
            <person name="Castelle C.J."/>
            <person name="Probst A.J."/>
            <person name="Thomas B.C."/>
            <person name="Singh A."/>
            <person name="Wilkins M.J."/>
            <person name="Karaoz U."/>
            <person name="Brodie E.L."/>
            <person name="Williams K.H."/>
            <person name="Hubbard S.S."/>
            <person name="Banfield J.F."/>
        </authorList>
    </citation>
    <scope>NUCLEOTIDE SEQUENCE [LARGE SCALE GENOMIC DNA]</scope>
</reference>
<dbReference type="Proteomes" id="UP000178602">
    <property type="component" value="Unassembled WGS sequence"/>
</dbReference>
<sequence>MPRKKKVITESTIITKKKTARKRSPAKKLSALAAAKPKKKPRFKKDKPQAEVKYYAGPVMQKFEAERNFELPSRYGDNRIVAMVRDPYWFFAYWEVSDQRRGEISRMAGGELFSRAKEILRVYDTENWKYFDIYLAGGAVSWYIKVPAPNRTYCVDIGFLLPDGRFIAAARSNWITMPLDRMSDIIDEEWLIPDWEKIYSLSGGFGIGQSSQEVRALVAGSGWISSGSARPPMQARPFWLTANCELIVYGATEPSATLTVQGRKIDLREDGTFSLRFSLPDGDQVIPIEAIRDDGAERRQITPKIERRTE</sequence>
<name>A0A1F4T6D4_UNCSA</name>
<evidence type="ECO:0000313" key="2">
    <source>
        <dbReference type="EMBL" id="OGC27633.1"/>
    </source>
</evidence>
<evidence type="ECO:0000313" key="3">
    <source>
        <dbReference type="Proteomes" id="UP000178602"/>
    </source>
</evidence>
<comment type="caution">
    <text evidence="2">The sequence shown here is derived from an EMBL/GenBank/DDBJ whole genome shotgun (WGS) entry which is preliminary data.</text>
</comment>
<dbReference type="AlphaFoldDB" id="A0A1F4T6D4"/>
<organism evidence="2 3">
    <name type="scientific">candidate division WOR-1 bacterium RIFOXYC12_FULL_54_18</name>
    <dbReference type="NCBI Taxonomy" id="1802584"/>
    <lineage>
        <taxon>Bacteria</taxon>
        <taxon>Bacillati</taxon>
        <taxon>Saganbacteria</taxon>
    </lineage>
</organism>
<proteinExistence type="predicted"/>
<dbReference type="Gene3D" id="2.60.40.10">
    <property type="entry name" value="Immunoglobulins"/>
    <property type="match status" value="1"/>
</dbReference>
<evidence type="ECO:0000256" key="1">
    <source>
        <dbReference type="SAM" id="MobiDB-lite"/>
    </source>
</evidence>
<feature type="compositionally biased region" description="Basic residues" evidence="1">
    <location>
        <begin position="15"/>
        <end position="26"/>
    </location>
</feature>
<evidence type="ECO:0008006" key="4">
    <source>
        <dbReference type="Google" id="ProtNLM"/>
    </source>
</evidence>
<protein>
    <recommendedName>
        <fullName evidence="4">DUF4912 domain-containing protein</fullName>
    </recommendedName>
</protein>
<dbReference type="Pfam" id="PF16258">
    <property type="entry name" value="DUF4912"/>
    <property type="match status" value="1"/>
</dbReference>
<accession>A0A1F4T6D4</accession>
<dbReference type="EMBL" id="MEUG01000001">
    <property type="protein sequence ID" value="OGC27633.1"/>
    <property type="molecule type" value="Genomic_DNA"/>
</dbReference>